<sequence length="131" mass="15310">MLDMINIIKTHLLENEVIATHCTGRIRAYHYDETSDTKGPYILISPLMPPQPTTYASDKNLTTEYLYQIDVRTDSEKQAKMLSEEIRKTMFTIAFRQQRGGLDDYDHTVKRYLDARRYLGMPYTIEGLQNL</sequence>
<keyword evidence="2" id="KW-1185">Reference proteome</keyword>
<name>A0ABX7HES3_9STAP</name>
<dbReference type="Proteomes" id="UP000627155">
    <property type="component" value="Chromosome"/>
</dbReference>
<reference evidence="1 2" key="1">
    <citation type="submission" date="2021-02" db="EMBL/GenBank/DDBJ databases">
        <title>FDA dAtabase for Regulatory Grade micrObial Sequences (FDA-ARGOS): Supporting development and validation of Infectious Disease Dx tests.</title>
        <authorList>
            <person name="Sproer C."/>
            <person name="Gronow S."/>
            <person name="Severitt S."/>
            <person name="Schroder I."/>
            <person name="Tallon L."/>
            <person name="Sadzewicz L."/>
            <person name="Zhao X."/>
            <person name="Boylan J."/>
            <person name="Ott S."/>
            <person name="Bowen H."/>
            <person name="Vavikolanu K."/>
            <person name="Mehta A."/>
            <person name="Aluvathingal J."/>
            <person name="Nadendla S."/>
            <person name="Lowell S."/>
            <person name="Myers T."/>
            <person name="Yan Y."/>
            <person name="Sichtig H."/>
        </authorList>
    </citation>
    <scope>NUCLEOTIDE SEQUENCE [LARGE SCALE GENOMIC DNA]</scope>
    <source>
        <strain evidence="1 2">FDAARGOS_1207</strain>
    </source>
</reference>
<protein>
    <recommendedName>
        <fullName evidence="3">DUF3168 domain-containing protein</fullName>
    </recommendedName>
</protein>
<dbReference type="RefSeq" id="WP_103322859.1">
    <property type="nucleotide sequence ID" value="NZ_CP069486.1"/>
</dbReference>
<organism evidence="1 2">
    <name type="scientific">Mammaliicoccus vitulinus</name>
    <dbReference type="NCBI Taxonomy" id="71237"/>
    <lineage>
        <taxon>Bacteria</taxon>
        <taxon>Bacillati</taxon>
        <taxon>Bacillota</taxon>
        <taxon>Bacilli</taxon>
        <taxon>Bacillales</taxon>
        <taxon>Staphylococcaceae</taxon>
        <taxon>Mammaliicoccus</taxon>
    </lineage>
</organism>
<evidence type="ECO:0000313" key="1">
    <source>
        <dbReference type="EMBL" id="QRO85126.1"/>
    </source>
</evidence>
<proteinExistence type="predicted"/>
<gene>
    <name evidence="1" type="ORF">I6J37_13275</name>
</gene>
<evidence type="ECO:0000313" key="2">
    <source>
        <dbReference type="Proteomes" id="UP000627155"/>
    </source>
</evidence>
<accession>A0ABX7HES3</accession>
<evidence type="ECO:0008006" key="3">
    <source>
        <dbReference type="Google" id="ProtNLM"/>
    </source>
</evidence>
<dbReference type="EMBL" id="CP069486">
    <property type="protein sequence ID" value="QRO85126.1"/>
    <property type="molecule type" value="Genomic_DNA"/>
</dbReference>